<dbReference type="SUPFAM" id="SSF52833">
    <property type="entry name" value="Thioredoxin-like"/>
    <property type="match status" value="1"/>
</dbReference>
<dbReference type="NCBIfam" id="TIGR01617">
    <property type="entry name" value="arsC_related"/>
    <property type="match status" value="1"/>
</dbReference>
<dbReference type="Proteomes" id="UP000245391">
    <property type="component" value="Unassembled WGS sequence"/>
</dbReference>
<evidence type="ECO:0000313" key="4">
    <source>
        <dbReference type="Proteomes" id="UP000245391"/>
    </source>
</evidence>
<evidence type="ECO:0000256" key="1">
    <source>
        <dbReference type="ARBA" id="ARBA00007198"/>
    </source>
</evidence>
<sequence length="115" mass="13268">MTVYGIPNCNTVKKSFDWLKANHIDFEFHDFKKKGITAEKLNTWCNIFGWETVLNRKGLTWKKLTKEEQAKIDNQNSAIAYLIKNTSAIKRPILEKNGSAILIGFDDDKYQQTLA</sequence>
<reference evidence="4" key="1">
    <citation type="submission" date="2018-05" db="EMBL/GenBank/DDBJ databases">
        <title>Pedobacter paludis sp. nov., isolated from wetland soil.</title>
        <authorList>
            <person name="Zhang Y."/>
        </authorList>
    </citation>
    <scope>NUCLEOTIDE SEQUENCE [LARGE SCALE GENOMIC DNA]</scope>
    <source>
        <strain evidence="4">R-8</strain>
    </source>
</reference>
<dbReference type="Gene3D" id="3.40.30.10">
    <property type="entry name" value="Glutaredoxin"/>
    <property type="match status" value="1"/>
</dbReference>
<dbReference type="RefSeq" id="WP_109929350.1">
    <property type="nucleotide sequence ID" value="NZ_QGNY01000003.1"/>
</dbReference>
<dbReference type="PROSITE" id="PS51353">
    <property type="entry name" value="ARSC"/>
    <property type="match status" value="1"/>
</dbReference>
<dbReference type="OrthoDB" id="9794155at2"/>
<protein>
    <submittedName>
        <fullName evidence="3">Arsenate reductase</fullName>
    </submittedName>
</protein>
<evidence type="ECO:0000256" key="2">
    <source>
        <dbReference type="PROSITE-ProRule" id="PRU01282"/>
    </source>
</evidence>
<organism evidence="3 4">
    <name type="scientific">Pedobacter paludis</name>
    <dbReference type="NCBI Taxonomy" id="2203212"/>
    <lineage>
        <taxon>Bacteria</taxon>
        <taxon>Pseudomonadati</taxon>
        <taxon>Bacteroidota</taxon>
        <taxon>Sphingobacteriia</taxon>
        <taxon>Sphingobacteriales</taxon>
        <taxon>Sphingobacteriaceae</taxon>
        <taxon>Pedobacter</taxon>
    </lineage>
</organism>
<dbReference type="InterPro" id="IPR006660">
    <property type="entry name" value="Arsenate_reductase-like"/>
</dbReference>
<dbReference type="EMBL" id="QGNY01000003">
    <property type="protein sequence ID" value="PWS31895.1"/>
    <property type="molecule type" value="Genomic_DNA"/>
</dbReference>
<dbReference type="Pfam" id="PF03960">
    <property type="entry name" value="ArsC"/>
    <property type="match status" value="1"/>
</dbReference>
<comment type="similarity">
    <text evidence="1 2">Belongs to the ArsC family.</text>
</comment>
<dbReference type="InterPro" id="IPR006504">
    <property type="entry name" value="Tscrpt_reg_Spx/MgsR"/>
</dbReference>
<comment type="caution">
    <text evidence="3">The sequence shown here is derived from an EMBL/GenBank/DDBJ whole genome shotgun (WGS) entry which is preliminary data.</text>
</comment>
<gene>
    <name evidence="3" type="ORF">DF947_08850</name>
</gene>
<dbReference type="PANTHER" id="PTHR30041">
    <property type="entry name" value="ARSENATE REDUCTASE"/>
    <property type="match status" value="1"/>
</dbReference>
<accession>A0A317EZF1</accession>
<proteinExistence type="inferred from homology"/>
<dbReference type="PANTHER" id="PTHR30041:SF8">
    <property type="entry name" value="PROTEIN YFFB"/>
    <property type="match status" value="1"/>
</dbReference>
<dbReference type="AlphaFoldDB" id="A0A317EZF1"/>
<keyword evidence="4" id="KW-1185">Reference proteome</keyword>
<evidence type="ECO:0000313" key="3">
    <source>
        <dbReference type="EMBL" id="PWS31895.1"/>
    </source>
</evidence>
<dbReference type="InterPro" id="IPR036249">
    <property type="entry name" value="Thioredoxin-like_sf"/>
</dbReference>
<name>A0A317EZF1_9SPHI</name>